<keyword evidence="3" id="KW-0720">Serine protease</keyword>
<dbReference type="PRINTS" id="PR00722">
    <property type="entry name" value="CHYMOTRYPSIN"/>
</dbReference>
<dbReference type="OrthoDB" id="546450at2759"/>
<feature type="chain" id="PRO_5005584102" description="Peptidase S1 domain-containing protein" evidence="4">
    <location>
        <begin position="17"/>
        <end position="254"/>
    </location>
</feature>
<dbReference type="AlphaFoldDB" id="A0A0L8HXV2"/>
<sequence length="254" mass="27437">MLAIFCLAIVLPLSFAEPDEHIVGGSPAASCQFPSIVHLLFDTTKGTFECGGTLLDNQHVLTAAHCFATGTRSVSINIGTNNNQVNGRYVMTSRTWKVHSGYSDNPMRNDIAMIRLPKPVSFGNCVAAAALPSQGEIFDGRRCIAAGWGRTGVDKSSTVELRHVTMPIVEHRLCKQKMDYASLMDEHICGGDFKFGGASTCMGDSGGPFYCPSRNGNMVVAGITSFGYDCAIDAAIFTSVSYFRNWIDTTLRTL</sequence>
<dbReference type="PROSITE" id="PS00135">
    <property type="entry name" value="TRYPSIN_SER"/>
    <property type="match status" value="1"/>
</dbReference>
<dbReference type="PANTHER" id="PTHR24252:SF7">
    <property type="entry name" value="HYALIN"/>
    <property type="match status" value="1"/>
</dbReference>
<comment type="similarity">
    <text evidence="2">Belongs to the peptidase S1 family. CLIP subfamily.</text>
</comment>
<dbReference type="Pfam" id="PF00089">
    <property type="entry name" value="Trypsin"/>
    <property type="match status" value="1"/>
</dbReference>
<dbReference type="STRING" id="37653.A0A0L8HXV2"/>
<dbReference type="InterPro" id="IPR001314">
    <property type="entry name" value="Peptidase_S1A"/>
</dbReference>
<reference evidence="6" key="1">
    <citation type="submission" date="2015-07" db="EMBL/GenBank/DDBJ databases">
        <title>MeaNS - Measles Nucleotide Surveillance Program.</title>
        <authorList>
            <person name="Tran T."/>
            <person name="Druce J."/>
        </authorList>
    </citation>
    <scope>NUCLEOTIDE SEQUENCE</scope>
    <source>
        <strain evidence="6">UCB-OBI-ISO-001</strain>
        <tissue evidence="6">Gonad</tissue>
    </source>
</reference>
<keyword evidence="3" id="KW-0645">Protease</keyword>
<dbReference type="SMART" id="SM00020">
    <property type="entry name" value="Tryp_SPc"/>
    <property type="match status" value="1"/>
</dbReference>
<feature type="signal peptide" evidence="4">
    <location>
        <begin position="1"/>
        <end position="16"/>
    </location>
</feature>
<evidence type="ECO:0000259" key="5">
    <source>
        <dbReference type="PROSITE" id="PS50240"/>
    </source>
</evidence>
<dbReference type="PROSITE" id="PS00134">
    <property type="entry name" value="TRYPSIN_HIS"/>
    <property type="match status" value="1"/>
</dbReference>
<dbReference type="InterPro" id="IPR009003">
    <property type="entry name" value="Peptidase_S1_PA"/>
</dbReference>
<evidence type="ECO:0000313" key="6">
    <source>
        <dbReference type="EMBL" id="KOF94063.1"/>
    </source>
</evidence>
<dbReference type="GO" id="GO:0006508">
    <property type="term" value="P:proteolysis"/>
    <property type="evidence" value="ECO:0007669"/>
    <property type="project" value="UniProtKB-KW"/>
</dbReference>
<organism evidence="6">
    <name type="scientific">Octopus bimaculoides</name>
    <name type="common">California two-spotted octopus</name>
    <dbReference type="NCBI Taxonomy" id="37653"/>
    <lineage>
        <taxon>Eukaryota</taxon>
        <taxon>Metazoa</taxon>
        <taxon>Spiralia</taxon>
        <taxon>Lophotrochozoa</taxon>
        <taxon>Mollusca</taxon>
        <taxon>Cephalopoda</taxon>
        <taxon>Coleoidea</taxon>
        <taxon>Octopodiformes</taxon>
        <taxon>Octopoda</taxon>
        <taxon>Incirrata</taxon>
        <taxon>Octopodidae</taxon>
        <taxon>Octopus</taxon>
    </lineage>
</organism>
<evidence type="ECO:0000256" key="2">
    <source>
        <dbReference type="ARBA" id="ARBA00024195"/>
    </source>
</evidence>
<name>A0A0L8HXV2_OCTBM</name>
<keyword evidence="3" id="KW-0378">Hydrolase</keyword>
<evidence type="ECO:0000256" key="1">
    <source>
        <dbReference type="ARBA" id="ARBA00023157"/>
    </source>
</evidence>
<evidence type="ECO:0000256" key="4">
    <source>
        <dbReference type="SAM" id="SignalP"/>
    </source>
</evidence>
<dbReference type="FunFam" id="2.40.10.10:FF:000002">
    <property type="entry name" value="Transmembrane protease serine"/>
    <property type="match status" value="1"/>
</dbReference>
<keyword evidence="1" id="KW-1015">Disulfide bond</keyword>
<dbReference type="PANTHER" id="PTHR24252">
    <property type="entry name" value="ACROSIN-RELATED"/>
    <property type="match status" value="1"/>
</dbReference>
<dbReference type="EMBL" id="KQ417040">
    <property type="protein sequence ID" value="KOF94063.1"/>
    <property type="molecule type" value="Genomic_DNA"/>
</dbReference>
<evidence type="ECO:0000256" key="3">
    <source>
        <dbReference type="RuleBase" id="RU363034"/>
    </source>
</evidence>
<dbReference type="SUPFAM" id="SSF50494">
    <property type="entry name" value="Trypsin-like serine proteases"/>
    <property type="match status" value="1"/>
</dbReference>
<dbReference type="OMA" id="LMDEHIC"/>
<proteinExistence type="inferred from homology"/>
<dbReference type="InterPro" id="IPR033116">
    <property type="entry name" value="TRYPSIN_SER"/>
</dbReference>
<dbReference type="InterPro" id="IPR043504">
    <property type="entry name" value="Peptidase_S1_PA_chymotrypsin"/>
</dbReference>
<dbReference type="InterPro" id="IPR018114">
    <property type="entry name" value="TRYPSIN_HIS"/>
</dbReference>
<feature type="domain" description="Peptidase S1" evidence="5">
    <location>
        <begin position="22"/>
        <end position="252"/>
    </location>
</feature>
<dbReference type="InterPro" id="IPR001254">
    <property type="entry name" value="Trypsin_dom"/>
</dbReference>
<dbReference type="CDD" id="cd00190">
    <property type="entry name" value="Tryp_SPc"/>
    <property type="match status" value="1"/>
</dbReference>
<keyword evidence="4" id="KW-0732">Signal</keyword>
<accession>A0A0L8HXV2</accession>
<dbReference type="KEGG" id="obi:106867939"/>
<protein>
    <recommendedName>
        <fullName evidence="5">Peptidase S1 domain-containing protein</fullName>
    </recommendedName>
</protein>
<dbReference type="PROSITE" id="PS50240">
    <property type="entry name" value="TRYPSIN_DOM"/>
    <property type="match status" value="1"/>
</dbReference>
<gene>
    <name evidence="6" type="ORF">OCBIM_22002835mg</name>
</gene>
<dbReference type="GO" id="GO:0004252">
    <property type="term" value="F:serine-type endopeptidase activity"/>
    <property type="evidence" value="ECO:0007669"/>
    <property type="project" value="InterPro"/>
</dbReference>
<dbReference type="Gene3D" id="2.40.10.10">
    <property type="entry name" value="Trypsin-like serine proteases"/>
    <property type="match status" value="1"/>
</dbReference>